<accession>A0A1F6BX82</accession>
<evidence type="ECO:0000259" key="2">
    <source>
        <dbReference type="SMART" id="SM01204"/>
    </source>
</evidence>
<evidence type="ECO:0000313" key="4">
    <source>
        <dbReference type="Proteomes" id="UP000176322"/>
    </source>
</evidence>
<organism evidence="3 4">
    <name type="scientific">Candidatus Kaiserbacteria bacterium RIFCSPHIGHO2_01_FULL_46_22</name>
    <dbReference type="NCBI Taxonomy" id="1798475"/>
    <lineage>
        <taxon>Bacteria</taxon>
        <taxon>Candidatus Kaiseribacteriota</taxon>
    </lineage>
</organism>
<comment type="caution">
    <text evidence="3">The sequence shown here is derived from an EMBL/GenBank/DDBJ whole genome shotgun (WGS) entry which is preliminary data.</text>
</comment>
<reference evidence="3 4" key="1">
    <citation type="journal article" date="2016" name="Nat. Commun.">
        <title>Thousands of microbial genomes shed light on interconnected biogeochemical processes in an aquifer system.</title>
        <authorList>
            <person name="Anantharaman K."/>
            <person name="Brown C.T."/>
            <person name="Hug L.A."/>
            <person name="Sharon I."/>
            <person name="Castelle C.J."/>
            <person name="Probst A.J."/>
            <person name="Thomas B.C."/>
            <person name="Singh A."/>
            <person name="Wilkins M.J."/>
            <person name="Karaoz U."/>
            <person name="Brodie E.L."/>
            <person name="Williams K.H."/>
            <person name="Hubbard S.S."/>
            <person name="Banfield J.F."/>
        </authorList>
    </citation>
    <scope>NUCLEOTIDE SEQUENCE [LARGE SCALE GENOMIC DNA]</scope>
</reference>
<feature type="domain" description="FIST C-domain" evidence="2">
    <location>
        <begin position="219"/>
        <end position="354"/>
    </location>
</feature>
<dbReference type="InterPro" id="IPR019494">
    <property type="entry name" value="FIST_C"/>
</dbReference>
<evidence type="ECO:0000313" key="3">
    <source>
        <dbReference type="EMBL" id="OGG41556.1"/>
    </source>
</evidence>
<dbReference type="Proteomes" id="UP000176322">
    <property type="component" value="Unassembled WGS sequence"/>
</dbReference>
<name>A0A1F6BX82_9BACT</name>
<dbReference type="PANTHER" id="PTHR40252:SF2">
    <property type="entry name" value="BLR0328 PROTEIN"/>
    <property type="match status" value="1"/>
</dbReference>
<dbReference type="InterPro" id="IPR013702">
    <property type="entry name" value="FIST_domain_N"/>
</dbReference>
<dbReference type="SMART" id="SM01204">
    <property type="entry name" value="FIST_C"/>
    <property type="match status" value="1"/>
</dbReference>
<sequence>MIHTQQRIWTEADGWSEPQGNLPGQPQLVFVFGDREFVERESLFDQVRQFYKDSYIFTASTAGNITGNEVLDKAVTISALYFEKTKIWFAETNIENEFDSLNVGKKLADFLPQEDLVHSLILSDGIFVNGTELAKSVNEHLPQNVTVTGGLAGDGTAFGKTVIGVNNLPQSRRVALIGFYGKELKINYATGSGWTATDNVFTITRSKGNVLYELNGEPALDVYKKLLGDQAANLPGSALLFPLELQLPEEGVVTRTILGVDEKQKSMTFAGDMPQGLVARMMKTTAGDLIAQAHEAGKKAAGGGHVDFALLVSCVGRKLVLKERTAEEVLAVRQAIGLETPVFGFYSYGELCPGQNSGKHCLLHNQTMTVTTFSET</sequence>
<feature type="domain" description="FIST" evidence="1">
    <location>
        <begin position="25"/>
        <end position="218"/>
    </location>
</feature>
<gene>
    <name evidence="3" type="ORF">A2837_02970</name>
</gene>
<evidence type="ECO:0008006" key="5">
    <source>
        <dbReference type="Google" id="ProtNLM"/>
    </source>
</evidence>
<proteinExistence type="predicted"/>
<protein>
    <recommendedName>
        <fullName evidence="5">Histidine kinase</fullName>
    </recommendedName>
</protein>
<dbReference type="PANTHER" id="PTHR40252">
    <property type="entry name" value="BLR0328 PROTEIN"/>
    <property type="match status" value="1"/>
</dbReference>
<dbReference type="EMBL" id="MFKO01000008">
    <property type="protein sequence ID" value="OGG41556.1"/>
    <property type="molecule type" value="Genomic_DNA"/>
</dbReference>
<dbReference type="SMART" id="SM00897">
    <property type="entry name" value="FIST"/>
    <property type="match status" value="1"/>
</dbReference>
<dbReference type="Pfam" id="PF08495">
    <property type="entry name" value="FIST"/>
    <property type="match status" value="1"/>
</dbReference>
<dbReference type="AlphaFoldDB" id="A0A1F6BX82"/>
<dbReference type="Pfam" id="PF10442">
    <property type="entry name" value="FIST_C"/>
    <property type="match status" value="1"/>
</dbReference>
<evidence type="ECO:0000259" key="1">
    <source>
        <dbReference type="SMART" id="SM00897"/>
    </source>
</evidence>